<gene>
    <name evidence="1" type="ORF">KXJ70_05730</name>
</gene>
<keyword evidence="2" id="KW-1185">Reference proteome</keyword>
<name>A0ABS6VPM1_9GAMM</name>
<proteinExistence type="predicted"/>
<sequence>MSNNGTSPASNFNPALCPLCEQANQCAVAAGEDPSSCWCMYTVISENAKRTANQQGDSKRCLCKQCGRPLDK</sequence>
<dbReference type="Proteomes" id="UP001166291">
    <property type="component" value="Unassembled WGS sequence"/>
</dbReference>
<protein>
    <submittedName>
        <fullName evidence="1">Cysteine-rich CWC family protein</fullName>
    </submittedName>
</protein>
<dbReference type="EMBL" id="JAHWDQ010000001">
    <property type="protein sequence ID" value="MBW2940264.1"/>
    <property type="molecule type" value="Genomic_DNA"/>
</dbReference>
<evidence type="ECO:0000313" key="2">
    <source>
        <dbReference type="Proteomes" id="UP001166291"/>
    </source>
</evidence>
<dbReference type="RefSeq" id="WP_219042473.1">
    <property type="nucleotide sequence ID" value="NZ_JAHWDQ010000001.1"/>
</dbReference>
<reference evidence="1" key="1">
    <citation type="submission" date="2021-07" db="EMBL/GenBank/DDBJ databases">
        <title>Zhongshania sp. CAU 1632 isolated from seawater.</title>
        <authorList>
            <person name="Kim W."/>
        </authorList>
    </citation>
    <scope>NUCLEOTIDE SEQUENCE</scope>
    <source>
        <strain evidence="1">CAU 1632</strain>
    </source>
</reference>
<evidence type="ECO:0000313" key="1">
    <source>
        <dbReference type="EMBL" id="MBW2940264.1"/>
    </source>
</evidence>
<organism evidence="1 2">
    <name type="scientific">Zhongshania aquimaris</name>
    <dbReference type="NCBI Taxonomy" id="2857107"/>
    <lineage>
        <taxon>Bacteria</taxon>
        <taxon>Pseudomonadati</taxon>
        <taxon>Pseudomonadota</taxon>
        <taxon>Gammaproteobacteria</taxon>
        <taxon>Cellvibrionales</taxon>
        <taxon>Spongiibacteraceae</taxon>
        <taxon>Zhongshania</taxon>
    </lineage>
</organism>
<comment type="caution">
    <text evidence="1">The sequence shown here is derived from an EMBL/GenBank/DDBJ whole genome shotgun (WGS) entry which is preliminary data.</text>
</comment>
<accession>A0ABS6VPM1</accession>
<dbReference type="InterPro" id="IPR032720">
    <property type="entry name" value="Cys_rich_CWC"/>
</dbReference>
<dbReference type="Pfam" id="PF14375">
    <property type="entry name" value="Cys_rich_CWC"/>
    <property type="match status" value="1"/>
</dbReference>